<dbReference type="Gene3D" id="1.20.1250.20">
    <property type="entry name" value="MFS general substrate transporter like domains"/>
    <property type="match status" value="2"/>
</dbReference>
<comment type="subcellular location">
    <subcellularLocation>
        <location evidence="1">Membrane</location>
        <topology evidence="1">Multi-pass membrane protein</topology>
    </subcellularLocation>
</comment>
<proteinExistence type="predicted"/>
<keyword evidence="9" id="KW-1185">Reference proteome</keyword>
<dbReference type="FunFam" id="1.20.1250.20:FF:000057">
    <property type="entry name" value="MFS general substrate transporter"/>
    <property type="match status" value="1"/>
</dbReference>
<keyword evidence="5 6" id="KW-0472">Membrane</keyword>
<keyword evidence="4 6" id="KW-1133">Transmembrane helix</keyword>
<dbReference type="GO" id="GO:0016020">
    <property type="term" value="C:membrane"/>
    <property type="evidence" value="ECO:0007669"/>
    <property type="project" value="UniProtKB-SubCell"/>
</dbReference>
<evidence type="ECO:0000256" key="4">
    <source>
        <dbReference type="ARBA" id="ARBA00022989"/>
    </source>
</evidence>
<evidence type="ECO:0000256" key="5">
    <source>
        <dbReference type="ARBA" id="ARBA00023136"/>
    </source>
</evidence>
<evidence type="ECO:0000256" key="3">
    <source>
        <dbReference type="ARBA" id="ARBA00022692"/>
    </source>
</evidence>
<feature type="transmembrane region" description="Helical" evidence="6">
    <location>
        <begin position="452"/>
        <end position="473"/>
    </location>
</feature>
<evidence type="ECO:0000313" key="8">
    <source>
        <dbReference type="EMBL" id="KAK2608152.1"/>
    </source>
</evidence>
<feature type="transmembrane region" description="Helical" evidence="6">
    <location>
        <begin position="423"/>
        <end position="440"/>
    </location>
</feature>
<accession>A0AAD9W622</accession>
<organism evidence="8 9">
    <name type="scientific">Phomopsis amygdali</name>
    <name type="common">Fusicoccum amygdali</name>
    <dbReference type="NCBI Taxonomy" id="1214568"/>
    <lineage>
        <taxon>Eukaryota</taxon>
        <taxon>Fungi</taxon>
        <taxon>Dikarya</taxon>
        <taxon>Ascomycota</taxon>
        <taxon>Pezizomycotina</taxon>
        <taxon>Sordariomycetes</taxon>
        <taxon>Sordariomycetidae</taxon>
        <taxon>Diaporthales</taxon>
        <taxon>Diaporthaceae</taxon>
        <taxon>Diaporthe</taxon>
    </lineage>
</organism>
<feature type="transmembrane region" description="Helical" evidence="6">
    <location>
        <begin position="198"/>
        <end position="218"/>
    </location>
</feature>
<dbReference type="InterPro" id="IPR020846">
    <property type="entry name" value="MFS_dom"/>
</dbReference>
<feature type="transmembrane region" description="Helical" evidence="6">
    <location>
        <begin position="230"/>
        <end position="252"/>
    </location>
</feature>
<keyword evidence="2" id="KW-0813">Transport</keyword>
<sequence length="497" mass="55058">MLLSRNMHSIEEKSAVAEHHVTVEIYPDPKGSPITGQSHEDRAVTVDYSGASAKTDPAEIKLVRKLDMFIMPVVWILVFLNFFTRQSLSVARLDGFERELGISGTEFSLAISIHYIGYLLVQVPSNMFLTKVPPPIYLSVTMGVMSVGTALTAVLHNGRSLLIQRFFLGLVAAPIYPGCMYVISLFYKRKEIAARMTLVYTATIFATGMNGLLAAPLFRAMRGKLGLSGWRWLYIIFGAIAVAVSALSFFILPDEPLKTKWLTPAERRLAHDRIAEDTVELGEDGSMVQGFKDAMRDRRVWLFMVIQHVNAFAGSLRIFLPTLLATLGFGQFKTLVMTCPPYLIACVSAMCVSISSGHFNERTWHLTSLKTLAAVGFALAAATMNPSLRYFAAFVFIIGTWGGTSITQSWIASTCAQTKEKRAVAIGLGNMSASSTLIWTPYLWPESSAPRYALPLITCASGAALSVVLFWLIKWDLRQQNKKIRQTDIASRVFYAY</sequence>
<dbReference type="AlphaFoldDB" id="A0AAD9W622"/>
<dbReference type="InterPro" id="IPR036259">
    <property type="entry name" value="MFS_trans_sf"/>
</dbReference>
<dbReference type="InterPro" id="IPR011701">
    <property type="entry name" value="MFS"/>
</dbReference>
<evidence type="ECO:0000313" key="9">
    <source>
        <dbReference type="Proteomes" id="UP001265746"/>
    </source>
</evidence>
<reference evidence="8" key="1">
    <citation type="submission" date="2023-06" db="EMBL/GenBank/DDBJ databases">
        <authorList>
            <person name="Noh H."/>
        </authorList>
    </citation>
    <scope>NUCLEOTIDE SEQUENCE</scope>
    <source>
        <strain evidence="8">DUCC20226</strain>
    </source>
</reference>
<gene>
    <name evidence="8" type="ORF">N8I77_006780</name>
</gene>
<feature type="transmembrane region" description="Helical" evidence="6">
    <location>
        <begin position="390"/>
        <end position="411"/>
    </location>
</feature>
<dbReference type="GO" id="GO:0022857">
    <property type="term" value="F:transmembrane transporter activity"/>
    <property type="evidence" value="ECO:0007669"/>
    <property type="project" value="InterPro"/>
</dbReference>
<feature type="transmembrane region" description="Helical" evidence="6">
    <location>
        <begin position="136"/>
        <end position="156"/>
    </location>
</feature>
<comment type="caution">
    <text evidence="8">The sequence shown here is derived from an EMBL/GenBank/DDBJ whole genome shotgun (WGS) entry which is preliminary data.</text>
</comment>
<feature type="transmembrane region" description="Helical" evidence="6">
    <location>
        <begin position="364"/>
        <end position="384"/>
    </location>
</feature>
<evidence type="ECO:0000256" key="2">
    <source>
        <dbReference type="ARBA" id="ARBA00022448"/>
    </source>
</evidence>
<keyword evidence="3 6" id="KW-0812">Transmembrane</keyword>
<feature type="transmembrane region" description="Helical" evidence="6">
    <location>
        <begin position="69"/>
        <end position="88"/>
    </location>
</feature>
<dbReference type="PANTHER" id="PTHR43791:SF12">
    <property type="entry name" value="MAJOR FACILITATOR SUPERFAMILY (MFS) PROFILE DOMAIN-CONTAINING PROTEIN"/>
    <property type="match status" value="1"/>
</dbReference>
<feature type="domain" description="Major facilitator superfamily (MFS) profile" evidence="7">
    <location>
        <begin position="70"/>
        <end position="478"/>
    </location>
</feature>
<dbReference type="SUPFAM" id="SSF103473">
    <property type="entry name" value="MFS general substrate transporter"/>
    <property type="match status" value="1"/>
</dbReference>
<dbReference type="EMBL" id="JAUJFL010000003">
    <property type="protein sequence ID" value="KAK2608152.1"/>
    <property type="molecule type" value="Genomic_DNA"/>
</dbReference>
<feature type="transmembrane region" description="Helical" evidence="6">
    <location>
        <begin position="300"/>
        <end position="320"/>
    </location>
</feature>
<feature type="transmembrane region" description="Helical" evidence="6">
    <location>
        <begin position="332"/>
        <end position="352"/>
    </location>
</feature>
<feature type="transmembrane region" description="Helical" evidence="6">
    <location>
        <begin position="162"/>
        <end position="186"/>
    </location>
</feature>
<dbReference type="PANTHER" id="PTHR43791">
    <property type="entry name" value="PERMEASE-RELATED"/>
    <property type="match status" value="1"/>
</dbReference>
<dbReference type="PROSITE" id="PS50850">
    <property type="entry name" value="MFS"/>
    <property type="match status" value="1"/>
</dbReference>
<dbReference type="Proteomes" id="UP001265746">
    <property type="component" value="Unassembled WGS sequence"/>
</dbReference>
<evidence type="ECO:0000259" key="7">
    <source>
        <dbReference type="PROSITE" id="PS50850"/>
    </source>
</evidence>
<protein>
    <recommendedName>
        <fullName evidence="7">Major facilitator superfamily (MFS) profile domain-containing protein</fullName>
    </recommendedName>
</protein>
<feature type="transmembrane region" description="Helical" evidence="6">
    <location>
        <begin position="108"/>
        <end position="129"/>
    </location>
</feature>
<dbReference type="FunFam" id="1.20.1250.20:FF:000013">
    <property type="entry name" value="MFS general substrate transporter"/>
    <property type="match status" value="1"/>
</dbReference>
<evidence type="ECO:0000256" key="6">
    <source>
        <dbReference type="SAM" id="Phobius"/>
    </source>
</evidence>
<dbReference type="Pfam" id="PF07690">
    <property type="entry name" value="MFS_1"/>
    <property type="match status" value="1"/>
</dbReference>
<name>A0AAD9W622_PHOAM</name>
<evidence type="ECO:0000256" key="1">
    <source>
        <dbReference type="ARBA" id="ARBA00004141"/>
    </source>
</evidence>